<name>A0A4P9WKW0_9FUNG</name>
<dbReference type="Proteomes" id="UP000269721">
    <property type="component" value="Unassembled WGS sequence"/>
</dbReference>
<feature type="chain" id="PRO_5020912653" description="Saposin B-type domain-containing protein" evidence="1">
    <location>
        <begin position="22"/>
        <end position="244"/>
    </location>
</feature>
<keyword evidence="1" id="KW-0732">Signal</keyword>
<dbReference type="OrthoDB" id="2142729at2759"/>
<evidence type="ECO:0008006" key="4">
    <source>
        <dbReference type="Google" id="ProtNLM"/>
    </source>
</evidence>
<dbReference type="EMBL" id="KZ994890">
    <property type="protein sequence ID" value="RKO91820.1"/>
    <property type="molecule type" value="Genomic_DNA"/>
</dbReference>
<feature type="signal peptide" evidence="1">
    <location>
        <begin position="1"/>
        <end position="21"/>
    </location>
</feature>
<evidence type="ECO:0000313" key="2">
    <source>
        <dbReference type="EMBL" id="RKO91820.1"/>
    </source>
</evidence>
<reference evidence="3" key="1">
    <citation type="journal article" date="2018" name="Nat. Microbiol.">
        <title>Leveraging single-cell genomics to expand the fungal tree of life.</title>
        <authorList>
            <person name="Ahrendt S.R."/>
            <person name="Quandt C.A."/>
            <person name="Ciobanu D."/>
            <person name="Clum A."/>
            <person name="Salamov A."/>
            <person name="Andreopoulos B."/>
            <person name="Cheng J.F."/>
            <person name="Woyke T."/>
            <person name="Pelin A."/>
            <person name="Henrissat B."/>
            <person name="Reynolds N.K."/>
            <person name="Benny G.L."/>
            <person name="Smith M.E."/>
            <person name="James T.Y."/>
            <person name="Grigoriev I.V."/>
        </authorList>
    </citation>
    <scope>NUCLEOTIDE SEQUENCE [LARGE SCALE GENOMIC DNA]</scope>
</reference>
<sequence length="244" mass="27155">MVAIASILSALAILGSTIVTAAPAPADKNFVGTLEQCGECIKESTLCVEIYLAAKLDKTICKFAKNTLKCDAIRFTGLGENGFTPRGRPSEDEDGMTNVTLVRAKKVRLRQAYGFYIRHPSSPLEQQQQSDIAALPRFAWPRLHESTVALRACNLLIYEVQLKELFEKYPQAPCRERASRCFGILDEILPFIGTLAPIVRTIRDELYQCVYSKDLTSSEKDPFVERVPFFSAVSRIGEARCVAE</sequence>
<protein>
    <recommendedName>
        <fullName evidence="4">Saposin B-type domain-containing protein</fullName>
    </recommendedName>
</protein>
<proteinExistence type="predicted"/>
<evidence type="ECO:0000256" key="1">
    <source>
        <dbReference type="SAM" id="SignalP"/>
    </source>
</evidence>
<organism evidence="2 3">
    <name type="scientific">Blyttiomyces helicus</name>
    <dbReference type="NCBI Taxonomy" id="388810"/>
    <lineage>
        <taxon>Eukaryota</taxon>
        <taxon>Fungi</taxon>
        <taxon>Fungi incertae sedis</taxon>
        <taxon>Chytridiomycota</taxon>
        <taxon>Chytridiomycota incertae sedis</taxon>
        <taxon>Chytridiomycetes</taxon>
        <taxon>Chytridiomycetes incertae sedis</taxon>
        <taxon>Blyttiomyces</taxon>
    </lineage>
</organism>
<keyword evidence="3" id="KW-1185">Reference proteome</keyword>
<accession>A0A4P9WKW0</accession>
<dbReference type="AlphaFoldDB" id="A0A4P9WKW0"/>
<evidence type="ECO:0000313" key="3">
    <source>
        <dbReference type="Proteomes" id="UP000269721"/>
    </source>
</evidence>
<gene>
    <name evidence="2" type="ORF">BDK51DRAFT_45282</name>
</gene>